<dbReference type="PANTHER" id="PTHR33153:SF3">
    <property type="entry name" value="TRAFFICKING PROTEIN PARTICLE COMPLEX SUBUNIT 11 DOMAIN-CONTAINING PROTEIN"/>
    <property type="match status" value="1"/>
</dbReference>
<name>A0A8S4NCI3_OWEFU</name>
<dbReference type="AlphaFoldDB" id="A0A8S4NCI3"/>
<dbReference type="PANTHER" id="PTHR33153">
    <property type="entry name" value="MYND-TYPE DOMAIN-CONTAINING PROTEIN"/>
    <property type="match status" value="1"/>
</dbReference>
<proteinExistence type="predicted"/>
<organism evidence="1 2">
    <name type="scientific">Owenia fusiformis</name>
    <name type="common">Polychaete worm</name>
    <dbReference type="NCBI Taxonomy" id="6347"/>
    <lineage>
        <taxon>Eukaryota</taxon>
        <taxon>Metazoa</taxon>
        <taxon>Spiralia</taxon>
        <taxon>Lophotrochozoa</taxon>
        <taxon>Annelida</taxon>
        <taxon>Polychaeta</taxon>
        <taxon>Sedentaria</taxon>
        <taxon>Canalipalpata</taxon>
        <taxon>Sabellida</taxon>
        <taxon>Oweniida</taxon>
        <taxon>Oweniidae</taxon>
        <taxon>Owenia</taxon>
    </lineage>
</organism>
<keyword evidence="2" id="KW-1185">Reference proteome</keyword>
<gene>
    <name evidence="1" type="ORF">OFUS_LOCUS5528</name>
</gene>
<evidence type="ECO:0000313" key="1">
    <source>
        <dbReference type="EMBL" id="CAH1778635.1"/>
    </source>
</evidence>
<dbReference type="Proteomes" id="UP000749559">
    <property type="component" value="Unassembled WGS sequence"/>
</dbReference>
<dbReference type="OrthoDB" id="410478at2759"/>
<feature type="non-terminal residue" evidence="1">
    <location>
        <position position="1"/>
    </location>
</feature>
<protein>
    <submittedName>
        <fullName evidence="1">Uncharacterized protein</fullName>
    </submittedName>
</protein>
<reference evidence="1" key="1">
    <citation type="submission" date="2022-03" db="EMBL/GenBank/DDBJ databases">
        <authorList>
            <person name="Martin C."/>
        </authorList>
    </citation>
    <scope>NUCLEOTIDE SEQUENCE</scope>
</reference>
<sequence>INVCSLCWRAIYMIPKHAFYKCNNKVAEGFLNSARSYRTKRFSRDAKVAAWFSNYVTLGGCRMPHKKVDEIWLPYKTEWKDVYSKYKEDMVRKDEIAVSYSSFRNTRKKYFSHVKIKTTNSFSRCARCTLLERQEEGAKTKERKLKIAKKRALHDRRQRLERAAYYARRDKSK</sequence>
<accession>A0A8S4NCI3</accession>
<feature type="non-terminal residue" evidence="1">
    <location>
        <position position="173"/>
    </location>
</feature>
<dbReference type="EMBL" id="CAIIXF020000003">
    <property type="protein sequence ID" value="CAH1778635.1"/>
    <property type="molecule type" value="Genomic_DNA"/>
</dbReference>
<evidence type="ECO:0000313" key="2">
    <source>
        <dbReference type="Proteomes" id="UP000749559"/>
    </source>
</evidence>
<comment type="caution">
    <text evidence="1">The sequence shown here is derived from an EMBL/GenBank/DDBJ whole genome shotgun (WGS) entry which is preliminary data.</text>
</comment>